<sequence>MWSESETNILKFLDSVYPTEESCPQYIYIDKACKLLQTSIANGSWLQWQKTNMKDILCRTWCNLAPLNGSAPNLVILERNKEGMLYFKQAFNTQHVNNSTCGSVDMIQFLNVWHQATSIGLSTQCYLSIPNVEETIAWLAV</sequence>
<evidence type="ECO:0000313" key="1">
    <source>
        <dbReference type="EMBL" id="PPQ82619.1"/>
    </source>
</evidence>
<reference evidence="1 2" key="1">
    <citation type="journal article" date="2018" name="Evol. Lett.">
        <title>Horizontal gene cluster transfer increased hallucinogenic mushroom diversity.</title>
        <authorList>
            <person name="Reynolds H.T."/>
            <person name="Vijayakumar V."/>
            <person name="Gluck-Thaler E."/>
            <person name="Korotkin H.B."/>
            <person name="Matheny P.B."/>
            <person name="Slot J.C."/>
        </authorList>
    </citation>
    <scope>NUCLEOTIDE SEQUENCE [LARGE SCALE GENOMIC DNA]</scope>
    <source>
        <strain evidence="1 2">2631</strain>
    </source>
</reference>
<proteinExistence type="predicted"/>
<comment type="caution">
    <text evidence="1">The sequence shown here is derived from an EMBL/GenBank/DDBJ whole genome shotgun (WGS) entry which is preliminary data.</text>
</comment>
<dbReference type="OrthoDB" id="2527272at2759"/>
<accession>A0A409WVW6</accession>
<gene>
    <name evidence="1" type="ORF">CVT25_007507</name>
</gene>
<dbReference type="AlphaFoldDB" id="A0A409WVW6"/>
<dbReference type="InParanoid" id="A0A409WVW6"/>
<dbReference type="STRING" id="93625.A0A409WVW6"/>
<name>A0A409WVW6_PSICY</name>
<dbReference type="EMBL" id="NHYD01003118">
    <property type="protein sequence ID" value="PPQ82619.1"/>
    <property type="molecule type" value="Genomic_DNA"/>
</dbReference>
<organism evidence="1 2">
    <name type="scientific">Psilocybe cyanescens</name>
    <dbReference type="NCBI Taxonomy" id="93625"/>
    <lineage>
        <taxon>Eukaryota</taxon>
        <taxon>Fungi</taxon>
        <taxon>Dikarya</taxon>
        <taxon>Basidiomycota</taxon>
        <taxon>Agaricomycotina</taxon>
        <taxon>Agaricomycetes</taxon>
        <taxon>Agaricomycetidae</taxon>
        <taxon>Agaricales</taxon>
        <taxon>Agaricineae</taxon>
        <taxon>Strophariaceae</taxon>
        <taxon>Psilocybe</taxon>
    </lineage>
</organism>
<keyword evidence="2" id="KW-1185">Reference proteome</keyword>
<protein>
    <submittedName>
        <fullName evidence="1">Uncharacterized protein</fullName>
    </submittedName>
</protein>
<dbReference type="Proteomes" id="UP000283269">
    <property type="component" value="Unassembled WGS sequence"/>
</dbReference>
<evidence type="ECO:0000313" key="2">
    <source>
        <dbReference type="Proteomes" id="UP000283269"/>
    </source>
</evidence>